<dbReference type="GO" id="GO:0004803">
    <property type="term" value="F:transposase activity"/>
    <property type="evidence" value="ECO:0007669"/>
    <property type="project" value="InterPro"/>
</dbReference>
<dbReference type="InterPro" id="IPR047650">
    <property type="entry name" value="Transpos_IS110"/>
</dbReference>
<sequence>MYYAGIDISNRSFTVSILEERGENLRILLEEIESLKEKIERIDKKIDDILSSKEPASPERRLLEIPGVGPRTVATFTGEAGDVNRFSSSTELIGFIGWYPKISESGEKISQHPKMSKKESPILSYELPYTWPLLPV</sequence>
<evidence type="ECO:0000256" key="1">
    <source>
        <dbReference type="SAM" id="Coils"/>
    </source>
</evidence>
<feature type="domain" description="Transposase IS116/IS110/IS902 C-terminal" evidence="2">
    <location>
        <begin position="60"/>
        <end position="121"/>
    </location>
</feature>
<dbReference type="InterPro" id="IPR003346">
    <property type="entry name" value="Transposase_20"/>
</dbReference>
<comment type="caution">
    <text evidence="3">The sequence shown here is derived from an EMBL/GenBank/DDBJ whole genome shotgun (WGS) entry which is preliminary data.</text>
</comment>
<evidence type="ECO:0000313" key="4">
    <source>
        <dbReference type="Proteomes" id="UP000280417"/>
    </source>
</evidence>
<evidence type="ECO:0000313" key="3">
    <source>
        <dbReference type="EMBL" id="RLE15125.1"/>
    </source>
</evidence>
<organism evidence="3 4">
    <name type="scientific">Aerophobetes bacterium</name>
    <dbReference type="NCBI Taxonomy" id="2030807"/>
    <lineage>
        <taxon>Bacteria</taxon>
        <taxon>Candidatus Aerophobota</taxon>
    </lineage>
</organism>
<dbReference type="GO" id="GO:0006313">
    <property type="term" value="P:DNA transposition"/>
    <property type="evidence" value="ECO:0007669"/>
    <property type="project" value="InterPro"/>
</dbReference>
<gene>
    <name evidence="3" type="ORF">DRJ04_01060</name>
</gene>
<keyword evidence="1" id="KW-0175">Coiled coil</keyword>
<proteinExistence type="predicted"/>
<protein>
    <recommendedName>
        <fullName evidence="2">Transposase IS116/IS110/IS902 C-terminal domain-containing protein</fullName>
    </recommendedName>
</protein>
<dbReference type="Pfam" id="PF02371">
    <property type="entry name" value="Transposase_20"/>
    <property type="match status" value="1"/>
</dbReference>
<feature type="coiled-coil region" evidence="1">
    <location>
        <begin position="18"/>
        <end position="52"/>
    </location>
</feature>
<reference evidence="3 4" key="1">
    <citation type="submission" date="2018-06" db="EMBL/GenBank/DDBJ databases">
        <title>Extensive metabolic versatility and redundancy in microbially diverse, dynamic hydrothermal sediments.</title>
        <authorList>
            <person name="Dombrowski N."/>
            <person name="Teske A."/>
            <person name="Baker B.J."/>
        </authorList>
    </citation>
    <scope>NUCLEOTIDE SEQUENCE [LARGE SCALE GENOMIC DNA]</scope>
    <source>
        <strain evidence="3">B3_G15</strain>
    </source>
</reference>
<dbReference type="PANTHER" id="PTHR33055">
    <property type="entry name" value="TRANSPOSASE FOR INSERTION SEQUENCE ELEMENT IS1111A"/>
    <property type="match status" value="1"/>
</dbReference>
<dbReference type="GO" id="GO:0003677">
    <property type="term" value="F:DNA binding"/>
    <property type="evidence" value="ECO:0007669"/>
    <property type="project" value="InterPro"/>
</dbReference>
<accession>A0A662DHY0</accession>
<evidence type="ECO:0000259" key="2">
    <source>
        <dbReference type="Pfam" id="PF02371"/>
    </source>
</evidence>
<name>A0A662DHY0_UNCAE</name>
<dbReference type="EMBL" id="QMQA01000016">
    <property type="protein sequence ID" value="RLE15125.1"/>
    <property type="molecule type" value="Genomic_DNA"/>
</dbReference>
<dbReference type="AlphaFoldDB" id="A0A662DHY0"/>
<dbReference type="Proteomes" id="UP000280417">
    <property type="component" value="Unassembled WGS sequence"/>
</dbReference>